<keyword evidence="2" id="KW-0812">Transmembrane</keyword>
<gene>
    <name evidence="3" type="ORF">QR680_001107</name>
</gene>
<evidence type="ECO:0000313" key="3">
    <source>
        <dbReference type="EMBL" id="KAK0395084.1"/>
    </source>
</evidence>
<comment type="caution">
    <text evidence="3">The sequence shown here is derived from an EMBL/GenBank/DDBJ whole genome shotgun (WGS) entry which is preliminary data.</text>
</comment>
<dbReference type="AlphaFoldDB" id="A0AA39GXR4"/>
<feature type="transmembrane region" description="Helical" evidence="2">
    <location>
        <begin position="37"/>
        <end position="57"/>
    </location>
</feature>
<evidence type="ECO:0000256" key="1">
    <source>
        <dbReference type="SAM" id="MobiDB-lite"/>
    </source>
</evidence>
<keyword evidence="4" id="KW-1185">Reference proteome</keyword>
<evidence type="ECO:0000256" key="2">
    <source>
        <dbReference type="SAM" id="Phobius"/>
    </source>
</evidence>
<reference evidence="3" key="1">
    <citation type="submission" date="2023-06" db="EMBL/GenBank/DDBJ databases">
        <title>Genomic analysis of the entomopathogenic nematode Steinernema hermaphroditum.</title>
        <authorList>
            <person name="Schwarz E.M."/>
            <person name="Heppert J.K."/>
            <person name="Baniya A."/>
            <person name="Schwartz H.T."/>
            <person name="Tan C.-H."/>
            <person name="Antoshechkin I."/>
            <person name="Sternberg P.W."/>
            <person name="Goodrich-Blair H."/>
            <person name="Dillman A.R."/>
        </authorList>
    </citation>
    <scope>NUCLEOTIDE SEQUENCE</scope>
    <source>
        <strain evidence="3">PS9179</strain>
        <tissue evidence="3">Whole animal</tissue>
    </source>
</reference>
<proteinExistence type="predicted"/>
<dbReference type="EMBL" id="JAUCMV010000005">
    <property type="protein sequence ID" value="KAK0395084.1"/>
    <property type="molecule type" value="Genomic_DNA"/>
</dbReference>
<keyword evidence="2" id="KW-1133">Transmembrane helix</keyword>
<protein>
    <submittedName>
        <fullName evidence="3">Uncharacterized protein</fullName>
    </submittedName>
</protein>
<evidence type="ECO:0000313" key="4">
    <source>
        <dbReference type="Proteomes" id="UP001175271"/>
    </source>
</evidence>
<keyword evidence="2" id="KW-0472">Membrane</keyword>
<name>A0AA39GXR4_9BILA</name>
<dbReference type="Proteomes" id="UP001175271">
    <property type="component" value="Unassembled WGS sequence"/>
</dbReference>
<accession>A0AA39GXR4</accession>
<organism evidence="3 4">
    <name type="scientific">Steinernema hermaphroditum</name>
    <dbReference type="NCBI Taxonomy" id="289476"/>
    <lineage>
        <taxon>Eukaryota</taxon>
        <taxon>Metazoa</taxon>
        <taxon>Ecdysozoa</taxon>
        <taxon>Nematoda</taxon>
        <taxon>Chromadorea</taxon>
        <taxon>Rhabditida</taxon>
        <taxon>Tylenchina</taxon>
        <taxon>Panagrolaimomorpha</taxon>
        <taxon>Strongyloidoidea</taxon>
        <taxon>Steinernematidae</taxon>
        <taxon>Steinernema</taxon>
    </lineage>
</organism>
<feature type="region of interest" description="Disordered" evidence="1">
    <location>
        <begin position="93"/>
        <end position="112"/>
    </location>
</feature>
<sequence length="112" mass="12806">MDRDMRIRAFMEEYSRMIQLLDDINAMKESMFRMEMLMMIMVILLVGTIGLSTLVFICKTFCCNAAAQEDRAIYYSEPTVMNHQRATFSLEKGISKSPVKSTSCDLPRGSVT</sequence>